<keyword evidence="2" id="KW-0732">Signal</keyword>
<dbReference type="SUPFAM" id="SSF47473">
    <property type="entry name" value="EF-hand"/>
    <property type="match status" value="1"/>
</dbReference>
<feature type="domain" description="EF-hand" evidence="3">
    <location>
        <begin position="62"/>
        <end position="97"/>
    </location>
</feature>
<dbReference type="PROSITE" id="PS00018">
    <property type="entry name" value="EF_HAND_1"/>
    <property type="match status" value="2"/>
</dbReference>
<accession>A0ABQ9EVE7</accession>
<organism evidence="4 5">
    <name type="scientific">Tegillarca granosa</name>
    <name type="common">Malaysian cockle</name>
    <name type="synonym">Anadara granosa</name>
    <dbReference type="NCBI Taxonomy" id="220873"/>
    <lineage>
        <taxon>Eukaryota</taxon>
        <taxon>Metazoa</taxon>
        <taxon>Spiralia</taxon>
        <taxon>Lophotrochozoa</taxon>
        <taxon>Mollusca</taxon>
        <taxon>Bivalvia</taxon>
        <taxon>Autobranchia</taxon>
        <taxon>Pteriomorphia</taxon>
        <taxon>Arcoida</taxon>
        <taxon>Arcoidea</taxon>
        <taxon>Arcidae</taxon>
        <taxon>Tegillarca</taxon>
    </lineage>
</organism>
<dbReference type="Pfam" id="PF13499">
    <property type="entry name" value="EF-hand_7"/>
    <property type="match status" value="1"/>
</dbReference>
<evidence type="ECO:0000256" key="1">
    <source>
        <dbReference type="ARBA" id="ARBA00022837"/>
    </source>
</evidence>
<dbReference type="PROSITE" id="PS50222">
    <property type="entry name" value="EF_HAND_2"/>
    <property type="match status" value="1"/>
</dbReference>
<evidence type="ECO:0000313" key="4">
    <source>
        <dbReference type="EMBL" id="KAJ8307273.1"/>
    </source>
</evidence>
<feature type="signal peptide" evidence="2">
    <location>
        <begin position="1"/>
        <end position="20"/>
    </location>
</feature>
<keyword evidence="1" id="KW-0106">Calcium</keyword>
<proteinExistence type="predicted"/>
<evidence type="ECO:0000259" key="3">
    <source>
        <dbReference type="PROSITE" id="PS50222"/>
    </source>
</evidence>
<comment type="caution">
    <text evidence="4">The sequence shown here is derived from an EMBL/GenBank/DDBJ whole genome shotgun (WGS) entry which is preliminary data.</text>
</comment>
<dbReference type="InterPro" id="IPR011992">
    <property type="entry name" value="EF-hand-dom_pair"/>
</dbReference>
<evidence type="ECO:0000256" key="2">
    <source>
        <dbReference type="SAM" id="SignalP"/>
    </source>
</evidence>
<dbReference type="Proteomes" id="UP001217089">
    <property type="component" value="Unassembled WGS sequence"/>
</dbReference>
<gene>
    <name evidence="4" type="ORF">KUTeg_015357</name>
</gene>
<protein>
    <recommendedName>
        <fullName evidence="3">EF-hand domain-containing protein</fullName>
    </recommendedName>
</protein>
<name>A0ABQ9EVE7_TEGGR</name>
<sequence>MARTIILCAILIINIAICHSFLFKGKSKKTTIKNKTVVKNDVTNQNQNACDCNCGKRKRETSVYDKIPCQFDKFDLDGDNYLTYDEFATNLHKLAPNPQFTDHASFISLDFNDDGMISKTEFMFSPGHLLLVKLNIMDACN</sequence>
<dbReference type="EMBL" id="JARBDR010000793">
    <property type="protein sequence ID" value="KAJ8307273.1"/>
    <property type="molecule type" value="Genomic_DNA"/>
</dbReference>
<keyword evidence="5" id="KW-1185">Reference proteome</keyword>
<dbReference type="Gene3D" id="1.10.238.10">
    <property type="entry name" value="EF-hand"/>
    <property type="match status" value="1"/>
</dbReference>
<dbReference type="InterPro" id="IPR002048">
    <property type="entry name" value="EF_hand_dom"/>
</dbReference>
<dbReference type="InterPro" id="IPR018247">
    <property type="entry name" value="EF_Hand_1_Ca_BS"/>
</dbReference>
<reference evidence="4 5" key="1">
    <citation type="submission" date="2022-12" db="EMBL/GenBank/DDBJ databases">
        <title>Chromosome-level genome of Tegillarca granosa.</title>
        <authorList>
            <person name="Kim J."/>
        </authorList>
    </citation>
    <scope>NUCLEOTIDE SEQUENCE [LARGE SCALE GENOMIC DNA]</scope>
    <source>
        <strain evidence="4">Teg-2019</strain>
        <tissue evidence="4">Adductor muscle</tissue>
    </source>
</reference>
<evidence type="ECO:0000313" key="5">
    <source>
        <dbReference type="Proteomes" id="UP001217089"/>
    </source>
</evidence>
<feature type="chain" id="PRO_5045199832" description="EF-hand domain-containing protein" evidence="2">
    <location>
        <begin position="21"/>
        <end position="141"/>
    </location>
</feature>